<evidence type="ECO:0000256" key="6">
    <source>
        <dbReference type="ARBA" id="ARBA00022989"/>
    </source>
</evidence>
<evidence type="ECO:0000256" key="2">
    <source>
        <dbReference type="ARBA" id="ARBA00009306"/>
    </source>
</evidence>
<proteinExistence type="inferred from homology"/>
<feature type="transmembrane region" description="Helical" evidence="10">
    <location>
        <begin position="273"/>
        <end position="299"/>
    </location>
</feature>
<dbReference type="PANTHER" id="PTHR43163:SF5">
    <property type="entry name" value="GLUTATHIONE TRANSPORT SYSTEM PERMEASE PROTEIN GSIC"/>
    <property type="match status" value="1"/>
</dbReference>
<accession>A0A6N2VV93</accession>
<evidence type="ECO:0000256" key="9">
    <source>
        <dbReference type="ARBA" id="ARBA00041107"/>
    </source>
</evidence>
<dbReference type="GO" id="GO:0055085">
    <property type="term" value="P:transmembrane transport"/>
    <property type="evidence" value="ECO:0007669"/>
    <property type="project" value="InterPro"/>
</dbReference>
<comment type="similarity">
    <text evidence="2 10">Belongs to the binding-protein-dependent transport system permease family.</text>
</comment>
<reference evidence="12" key="1">
    <citation type="submission" date="2019-11" db="EMBL/GenBank/DDBJ databases">
        <authorList>
            <person name="Feng L."/>
        </authorList>
    </citation>
    <scope>NUCLEOTIDE SEQUENCE</scope>
    <source>
        <strain evidence="12">BgluceraseaLFYP119</strain>
    </source>
</reference>
<dbReference type="PANTHER" id="PTHR43163">
    <property type="entry name" value="DIPEPTIDE TRANSPORT SYSTEM PERMEASE PROTEIN DPPB-RELATED"/>
    <property type="match status" value="1"/>
</dbReference>
<organism evidence="12">
    <name type="scientific">Blautia glucerasea</name>
    <dbReference type="NCBI Taxonomy" id="536633"/>
    <lineage>
        <taxon>Bacteria</taxon>
        <taxon>Bacillati</taxon>
        <taxon>Bacillota</taxon>
        <taxon>Clostridia</taxon>
        <taxon>Lachnospirales</taxon>
        <taxon>Lachnospiraceae</taxon>
        <taxon>Blautia</taxon>
    </lineage>
</organism>
<comment type="function">
    <text evidence="8">Part of the ABC transporter complex GsiABCD involved in glutathione import. Probably responsible for the translocation of the substrate across the membrane.</text>
</comment>
<dbReference type="CDD" id="cd06261">
    <property type="entry name" value="TM_PBP2"/>
    <property type="match status" value="1"/>
</dbReference>
<evidence type="ECO:0000313" key="12">
    <source>
        <dbReference type="EMBL" id="VYT32501.1"/>
    </source>
</evidence>
<dbReference type="PROSITE" id="PS50928">
    <property type="entry name" value="ABC_TM1"/>
    <property type="match status" value="1"/>
</dbReference>
<evidence type="ECO:0000256" key="8">
    <source>
        <dbReference type="ARBA" id="ARBA00037215"/>
    </source>
</evidence>
<name>A0A6N2VV93_9FIRM</name>
<dbReference type="Pfam" id="PF00528">
    <property type="entry name" value="BPD_transp_1"/>
    <property type="match status" value="1"/>
</dbReference>
<dbReference type="InterPro" id="IPR000515">
    <property type="entry name" value="MetI-like"/>
</dbReference>
<evidence type="ECO:0000256" key="7">
    <source>
        <dbReference type="ARBA" id="ARBA00023136"/>
    </source>
</evidence>
<feature type="transmembrane region" description="Helical" evidence="10">
    <location>
        <begin position="99"/>
        <end position="123"/>
    </location>
</feature>
<evidence type="ECO:0000256" key="5">
    <source>
        <dbReference type="ARBA" id="ARBA00022692"/>
    </source>
</evidence>
<evidence type="ECO:0000256" key="1">
    <source>
        <dbReference type="ARBA" id="ARBA00004651"/>
    </source>
</evidence>
<evidence type="ECO:0000256" key="3">
    <source>
        <dbReference type="ARBA" id="ARBA00022448"/>
    </source>
</evidence>
<keyword evidence="4" id="KW-1003">Cell membrane</keyword>
<dbReference type="GO" id="GO:0005886">
    <property type="term" value="C:plasma membrane"/>
    <property type="evidence" value="ECO:0007669"/>
    <property type="project" value="UniProtKB-SubCell"/>
</dbReference>
<gene>
    <name evidence="12" type="primary">gsiC</name>
    <name evidence="12" type="ORF">BGLFYP119_00210</name>
</gene>
<dbReference type="SUPFAM" id="SSF161098">
    <property type="entry name" value="MetI-like"/>
    <property type="match status" value="1"/>
</dbReference>
<keyword evidence="6 10" id="KW-1133">Transmembrane helix</keyword>
<feature type="transmembrane region" description="Helical" evidence="10">
    <location>
        <begin position="130"/>
        <end position="149"/>
    </location>
</feature>
<dbReference type="InterPro" id="IPR035906">
    <property type="entry name" value="MetI-like_sf"/>
</dbReference>
<feature type="transmembrane region" description="Helical" evidence="10">
    <location>
        <begin position="169"/>
        <end position="191"/>
    </location>
</feature>
<dbReference type="InterPro" id="IPR045621">
    <property type="entry name" value="BPD_transp_1_N"/>
</dbReference>
<evidence type="ECO:0000256" key="10">
    <source>
        <dbReference type="RuleBase" id="RU363032"/>
    </source>
</evidence>
<feature type="transmembrane region" description="Helical" evidence="10">
    <location>
        <begin position="228"/>
        <end position="253"/>
    </location>
</feature>
<sequence length="306" mass="33533">MGKYFCKRVASAIPLLLVISFVVFMFIHMIPGDPARMIAGQDATKEDVEVVREQLGLNEPLLVQYGHYMKGLFTGDLGDSIKNGKTVVETIAPRLKPTIMLTVSAMIWATIIGIALGIISAVFHGRALDYIGMIIAISGISVPSFWLGLELIQGFSVALNWLPTGGLDSWQSYILPSITMGAGIMAVLGRFTRSTMLETMREDYVRTARAKGLKETLVVMRHAFKNSLIEIITVAGLQIGGLLSGSVMAETVFSIPGLGRLLVDSINFRDYKVVQALLLFFAAEYIVINLIVDVLYGVINPKIRYN</sequence>
<evidence type="ECO:0000256" key="4">
    <source>
        <dbReference type="ARBA" id="ARBA00022475"/>
    </source>
</evidence>
<protein>
    <recommendedName>
        <fullName evidence="9">Glutathione transport system permease protein GsiC</fullName>
    </recommendedName>
</protein>
<dbReference type="AlphaFoldDB" id="A0A6N2VV93"/>
<keyword evidence="5 10" id="KW-0812">Transmembrane</keyword>
<keyword evidence="7 10" id="KW-0472">Membrane</keyword>
<feature type="transmembrane region" description="Helical" evidence="10">
    <location>
        <begin position="12"/>
        <end position="30"/>
    </location>
</feature>
<dbReference type="RefSeq" id="WP_156355447.1">
    <property type="nucleotide sequence ID" value="NZ_CACRST010000028.1"/>
</dbReference>
<dbReference type="Gene3D" id="1.10.3720.10">
    <property type="entry name" value="MetI-like"/>
    <property type="match status" value="1"/>
</dbReference>
<evidence type="ECO:0000259" key="11">
    <source>
        <dbReference type="PROSITE" id="PS50928"/>
    </source>
</evidence>
<dbReference type="EMBL" id="CACRST010000028">
    <property type="protein sequence ID" value="VYT32501.1"/>
    <property type="molecule type" value="Genomic_DNA"/>
</dbReference>
<keyword evidence="3 10" id="KW-0813">Transport</keyword>
<comment type="subcellular location">
    <subcellularLocation>
        <location evidence="1 10">Cell membrane</location>
        <topology evidence="1 10">Multi-pass membrane protein</topology>
    </subcellularLocation>
</comment>
<feature type="domain" description="ABC transmembrane type-1" evidence="11">
    <location>
        <begin position="95"/>
        <end position="292"/>
    </location>
</feature>
<dbReference type="Pfam" id="PF19300">
    <property type="entry name" value="BPD_transp_1_N"/>
    <property type="match status" value="1"/>
</dbReference>